<protein>
    <submittedName>
        <fullName evidence="7 8">Uncharacterized protein LOC111008703</fullName>
    </submittedName>
</protein>
<dbReference type="AlphaFoldDB" id="A0A6J1C5S4"/>
<dbReference type="GeneID" id="111008703"/>
<dbReference type="KEGG" id="mcha:111008703"/>
<dbReference type="InterPro" id="IPR009057">
    <property type="entry name" value="Homeodomain-like_sf"/>
</dbReference>
<proteinExistence type="predicted"/>
<evidence type="ECO:0000259" key="5">
    <source>
        <dbReference type="PROSITE" id="PS51294"/>
    </source>
</evidence>
<keyword evidence="6" id="KW-1185">Reference proteome</keyword>
<dbReference type="RefSeq" id="XP_022137181.1">
    <property type="nucleotide sequence ID" value="XM_022281489.1"/>
</dbReference>
<dbReference type="RefSeq" id="XP_022137172.1">
    <property type="nucleotide sequence ID" value="XM_022281480.1"/>
</dbReference>
<dbReference type="PROSITE" id="PS51294">
    <property type="entry name" value="HTH_MYB"/>
    <property type="match status" value="1"/>
</dbReference>
<feature type="region of interest" description="Disordered" evidence="3">
    <location>
        <begin position="474"/>
        <end position="528"/>
    </location>
</feature>
<reference evidence="7 8" key="1">
    <citation type="submission" date="2025-04" db="UniProtKB">
        <authorList>
            <consortium name="RefSeq"/>
        </authorList>
    </citation>
    <scope>IDENTIFICATION</scope>
    <source>
        <strain evidence="7 8">OHB3-1</strain>
    </source>
</reference>
<dbReference type="Pfam" id="PF00249">
    <property type="entry name" value="Myb_DNA-binding"/>
    <property type="match status" value="1"/>
</dbReference>
<dbReference type="InterPro" id="IPR001005">
    <property type="entry name" value="SANT/Myb"/>
</dbReference>
<gene>
    <name evidence="7 8 9" type="primary">LOC111008703</name>
</gene>
<evidence type="ECO:0000256" key="2">
    <source>
        <dbReference type="ARBA" id="ARBA00023242"/>
    </source>
</evidence>
<organism evidence="6 9">
    <name type="scientific">Momordica charantia</name>
    <name type="common">Bitter gourd</name>
    <name type="synonym">Balsam pear</name>
    <dbReference type="NCBI Taxonomy" id="3673"/>
    <lineage>
        <taxon>Eukaryota</taxon>
        <taxon>Viridiplantae</taxon>
        <taxon>Streptophyta</taxon>
        <taxon>Embryophyta</taxon>
        <taxon>Tracheophyta</taxon>
        <taxon>Spermatophyta</taxon>
        <taxon>Magnoliopsida</taxon>
        <taxon>eudicotyledons</taxon>
        <taxon>Gunneridae</taxon>
        <taxon>Pentapetalae</taxon>
        <taxon>rosids</taxon>
        <taxon>fabids</taxon>
        <taxon>Cucurbitales</taxon>
        <taxon>Cucurbitaceae</taxon>
        <taxon>Momordiceae</taxon>
        <taxon>Momordica</taxon>
    </lineage>
</organism>
<dbReference type="PROSITE" id="PS50090">
    <property type="entry name" value="MYB_LIKE"/>
    <property type="match status" value="1"/>
</dbReference>
<feature type="compositionally biased region" description="Basic and acidic residues" evidence="3">
    <location>
        <begin position="487"/>
        <end position="516"/>
    </location>
</feature>
<feature type="compositionally biased region" description="Basic and acidic residues" evidence="3">
    <location>
        <begin position="564"/>
        <end position="574"/>
    </location>
</feature>
<dbReference type="Gene3D" id="1.10.10.60">
    <property type="entry name" value="Homeodomain-like"/>
    <property type="match status" value="1"/>
</dbReference>
<dbReference type="PANTHER" id="PTHR47206:SF1">
    <property type="entry name" value="HOMEODOMAIN-LIKE SUPERFAMILY PROTEIN"/>
    <property type="match status" value="1"/>
</dbReference>
<evidence type="ECO:0000313" key="6">
    <source>
        <dbReference type="Proteomes" id="UP000504603"/>
    </source>
</evidence>
<evidence type="ECO:0000256" key="1">
    <source>
        <dbReference type="ARBA" id="ARBA00004123"/>
    </source>
</evidence>
<dbReference type="GO" id="GO:0005634">
    <property type="term" value="C:nucleus"/>
    <property type="evidence" value="ECO:0007669"/>
    <property type="project" value="UniProtKB-SubCell"/>
</dbReference>
<comment type="subcellular location">
    <subcellularLocation>
        <location evidence="1">Nucleus</location>
    </subcellularLocation>
</comment>
<feature type="domain" description="Myb-like" evidence="4">
    <location>
        <begin position="206"/>
        <end position="259"/>
    </location>
</feature>
<accession>A0A6J1C5S4</accession>
<dbReference type="CDD" id="cd11660">
    <property type="entry name" value="SANT_TRF"/>
    <property type="match status" value="1"/>
</dbReference>
<dbReference type="RefSeq" id="XP_022137164.1">
    <property type="nucleotide sequence ID" value="XM_022281472.1"/>
</dbReference>
<dbReference type="PANTHER" id="PTHR47206">
    <property type="entry name" value="HOMEODOMAIN-LIKE SUPERFAMILY PROTEIN"/>
    <property type="match status" value="1"/>
</dbReference>
<evidence type="ECO:0000313" key="7">
    <source>
        <dbReference type="RefSeq" id="XP_022137164.1"/>
    </source>
</evidence>
<sequence length="607" mass="65616">MGSLMIERKEKQKKGIISSEDDISTLLERYSVRTILTLLREVAQVSEVRIDWDKLVKNTSTGISNAREYQMLWRHLAYRHTLLENMDCLTGPLDDDSDLDFEIESFPSVNSESLNEAAAFVKVLIANAIPSESDIPSSSAVEAPLTIGISNSQSSRANLENPQSGCLLQEMYVAIPISIQRQPISSTPAVSTEVFDVNGAAGGNAASRKRRKPWSKAEDMELIAAVQKCGEGNWANILKGDFKGNRTASQLSQRWSIIRKRRCNLNVGANATGTQISKAQIDATHRALSFALDLPVNNSKTEYSNINSCIISSASGAEAPVQMQNQSPQIPKPSRPVLVEPLPSAVKPGIDTSKNALMMKSTHNSDSIVRATAVAAGARIVSPSDAASLLKAAQARNAIHIKSSCASSIKPPVHGNAPIHSDPRPNIHYISTGKLASPGSNYVGGKPNVVCNNSVKAISPIVLHHRSTSAILMNVQSDQRSPATESPSKREIKSSEERKMPEPVATPKEEARESEAVRGGNFATERSDGELRSLSTCIENHNGSNTEIDENGIKAGCSEQVETKKNANDVEIRGSPDTQGSKNESVADIVGHSTQNEQMNLKAYIRR</sequence>
<dbReference type="InterPro" id="IPR017930">
    <property type="entry name" value="Myb_dom"/>
</dbReference>
<feature type="compositionally biased region" description="Polar residues" evidence="3">
    <location>
        <begin position="474"/>
        <end position="486"/>
    </location>
</feature>
<name>A0A6J1C5S4_MOMCH</name>
<evidence type="ECO:0000256" key="3">
    <source>
        <dbReference type="SAM" id="MobiDB-lite"/>
    </source>
</evidence>
<feature type="domain" description="HTH myb-type" evidence="5">
    <location>
        <begin position="206"/>
        <end position="263"/>
    </location>
</feature>
<evidence type="ECO:0000259" key="4">
    <source>
        <dbReference type="PROSITE" id="PS50090"/>
    </source>
</evidence>
<evidence type="ECO:0000313" key="9">
    <source>
        <dbReference type="RefSeq" id="XP_022137181.1"/>
    </source>
</evidence>
<dbReference type="Proteomes" id="UP000504603">
    <property type="component" value="Unplaced"/>
</dbReference>
<dbReference type="SUPFAM" id="SSF46689">
    <property type="entry name" value="Homeodomain-like"/>
    <property type="match status" value="1"/>
</dbReference>
<dbReference type="SMART" id="SM00717">
    <property type="entry name" value="SANT"/>
    <property type="match status" value="1"/>
</dbReference>
<dbReference type="OrthoDB" id="608866at2759"/>
<feature type="region of interest" description="Disordered" evidence="3">
    <location>
        <begin position="564"/>
        <end position="594"/>
    </location>
</feature>
<keyword evidence="2" id="KW-0539">Nucleus</keyword>
<evidence type="ECO:0000313" key="8">
    <source>
        <dbReference type="RefSeq" id="XP_022137172.1"/>
    </source>
</evidence>